<dbReference type="AlphaFoldDB" id="A0A078KY24"/>
<accession>A0A078KY24</accession>
<evidence type="ECO:0000313" key="5">
    <source>
        <dbReference type="Proteomes" id="UP000044071"/>
    </source>
</evidence>
<evidence type="ECO:0000256" key="2">
    <source>
        <dbReference type="SAM" id="SignalP"/>
    </source>
</evidence>
<dbReference type="Pfam" id="PF13505">
    <property type="entry name" value="OMP_b-brl"/>
    <property type="match status" value="1"/>
</dbReference>
<organism evidence="4 5">
    <name type="scientific">Legionella massiliensis</name>
    <dbReference type="NCBI Taxonomy" id="1034943"/>
    <lineage>
        <taxon>Bacteria</taxon>
        <taxon>Pseudomonadati</taxon>
        <taxon>Pseudomonadota</taxon>
        <taxon>Gammaproteobacteria</taxon>
        <taxon>Legionellales</taxon>
        <taxon>Legionellaceae</taxon>
        <taxon>Legionella</taxon>
    </lineage>
</organism>
<dbReference type="InterPro" id="IPR011250">
    <property type="entry name" value="OMP/PagP_B-barrel"/>
</dbReference>
<dbReference type="RefSeq" id="WP_044012528.1">
    <property type="nucleotide sequence ID" value="NZ_CCVW01000004.1"/>
</dbReference>
<name>A0A078KY24_9GAMM</name>
<evidence type="ECO:0000313" key="4">
    <source>
        <dbReference type="EMBL" id="CDZ79315.1"/>
    </source>
</evidence>
<reference evidence="4 5" key="1">
    <citation type="submission" date="2014-06" db="EMBL/GenBank/DDBJ databases">
        <authorList>
            <person name="Urmite Genomes Urmite Genomes"/>
        </authorList>
    </citation>
    <scope>NUCLEOTIDE SEQUENCE [LARGE SCALE GENOMIC DNA]</scope>
</reference>
<evidence type="ECO:0000259" key="3">
    <source>
        <dbReference type="Pfam" id="PF13505"/>
    </source>
</evidence>
<proteinExistence type="predicted"/>
<protein>
    <submittedName>
        <fullName evidence="4">Opacity protein antigens</fullName>
    </submittedName>
</protein>
<dbReference type="SUPFAM" id="SSF56925">
    <property type="entry name" value="OMPA-like"/>
    <property type="match status" value="1"/>
</dbReference>
<dbReference type="InterPro" id="IPR027385">
    <property type="entry name" value="Beta-barrel_OMP"/>
</dbReference>
<dbReference type="Gene3D" id="2.40.160.20">
    <property type="match status" value="1"/>
</dbReference>
<gene>
    <name evidence="4" type="ORF">BN59_03633</name>
</gene>
<dbReference type="eggNOG" id="ENOG5032NTU">
    <property type="taxonomic scope" value="Bacteria"/>
</dbReference>
<feature type="signal peptide" evidence="2">
    <location>
        <begin position="1"/>
        <end position="22"/>
    </location>
</feature>
<keyword evidence="5" id="KW-1185">Reference proteome</keyword>
<evidence type="ECO:0000256" key="1">
    <source>
        <dbReference type="ARBA" id="ARBA00022729"/>
    </source>
</evidence>
<dbReference type="EMBL" id="CCSB01000004">
    <property type="protein sequence ID" value="CDZ79315.1"/>
    <property type="molecule type" value="Genomic_DNA"/>
</dbReference>
<sequence>MKHIGLAVSAFGLSSLISLANAGDMGAEPLNKTGLFLGVGGGYNQIEIKTKTLGVLNAQDGFPPLGLYTGESNYSKTKEAFAPEAKIGYFSHFANSNLLWGLEFLYQYSGVKIKTTRDKLGSGAAIQLADPTQNVTDFLSMNPVKTRVHTEFMLPVFLGYSLANSFLYAGVGPAVFQLKRTVGRINDESSGLFIGNAAGFSNSEWIWGGAARAGIAYYLNPSWFLNLNYSYSFTGNTHLNNRKLFTPAINTGLNSGSIAFNTRQRLNAQTISLSINKVFSL</sequence>
<dbReference type="STRING" id="1034943.BN59_03633"/>
<feature type="chain" id="PRO_5009744095" evidence="2">
    <location>
        <begin position="23"/>
        <end position="281"/>
    </location>
</feature>
<feature type="domain" description="Outer membrane protein beta-barrel" evidence="3">
    <location>
        <begin position="37"/>
        <end position="235"/>
    </location>
</feature>
<keyword evidence="1 2" id="KW-0732">Signal</keyword>
<dbReference type="Proteomes" id="UP000044071">
    <property type="component" value="Unassembled WGS sequence"/>
</dbReference>